<keyword evidence="3" id="KW-1185">Reference proteome</keyword>
<protein>
    <submittedName>
        <fullName evidence="2">Uncharacterized protein</fullName>
    </submittedName>
</protein>
<organism evidence="2 3">
    <name type="scientific">Paenibacillus radicis</name>
    <name type="common">ex Gao et al. 2016</name>
    <dbReference type="NCBI Taxonomy" id="1737354"/>
    <lineage>
        <taxon>Bacteria</taxon>
        <taxon>Bacillati</taxon>
        <taxon>Bacillota</taxon>
        <taxon>Bacilli</taxon>
        <taxon>Bacillales</taxon>
        <taxon>Paenibacillaceae</taxon>
        <taxon>Paenibacillus</taxon>
    </lineage>
</organism>
<evidence type="ECO:0000313" key="3">
    <source>
        <dbReference type="Proteomes" id="UP000600247"/>
    </source>
</evidence>
<proteinExistence type="predicted"/>
<sequence>MNNPTNRINKYLFYLGISIAVAFLGALLLLSFYDQKPKYTLLVYNVPNNSEDFQQKYMEEINDPKHRISGYSIGVMDMPDKRIHVVETPLYVLMKIKNREIMFVTDRLNKLNEYVINEIK</sequence>
<keyword evidence="1" id="KW-0812">Transmembrane</keyword>
<feature type="transmembrane region" description="Helical" evidence="1">
    <location>
        <begin position="12"/>
        <end position="33"/>
    </location>
</feature>
<dbReference type="AlphaFoldDB" id="A0A917H1S2"/>
<keyword evidence="1" id="KW-0472">Membrane</keyword>
<dbReference type="EMBL" id="BMHY01000003">
    <property type="protein sequence ID" value="GGG64810.1"/>
    <property type="molecule type" value="Genomic_DNA"/>
</dbReference>
<evidence type="ECO:0000256" key="1">
    <source>
        <dbReference type="SAM" id="Phobius"/>
    </source>
</evidence>
<keyword evidence="1" id="KW-1133">Transmembrane helix</keyword>
<evidence type="ECO:0000313" key="2">
    <source>
        <dbReference type="EMBL" id="GGG64810.1"/>
    </source>
</evidence>
<dbReference type="RefSeq" id="WP_188888685.1">
    <property type="nucleotide sequence ID" value="NZ_BMHY01000003.1"/>
</dbReference>
<name>A0A917H1S2_9BACL</name>
<comment type="caution">
    <text evidence="2">The sequence shown here is derived from an EMBL/GenBank/DDBJ whole genome shotgun (WGS) entry which is preliminary data.</text>
</comment>
<accession>A0A917H1S2</accession>
<reference evidence="2 3" key="1">
    <citation type="journal article" date="2014" name="Int. J. Syst. Evol. Microbiol.">
        <title>Complete genome sequence of Corynebacterium casei LMG S-19264T (=DSM 44701T), isolated from a smear-ripened cheese.</title>
        <authorList>
            <consortium name="US DOE Joint Genome Institute (JGI-PGF)"/>
            <person name="Walter F."/>
            <person name="Albersmeier A."/>
            <person name="Kalinowski J."/>
            <person name="Ruckert C."/>
        </authorList>
    </citation>
    <scope>NUCLEOTIDE SEQUENCE [LARGE SCALE GENOMIC DNA]</scope>
    <source>
        <strain evidence="2 3">CGMCC 1.15286</strain>
    </source>
</reference>
<gene>
    <name evidence="2" type="ORF">GCM10010918_18690</name>
</gene>
<dbReference type="Proteomes" id="UP000600247">
    <property type="component" value="Unassembled WGS sequence"/>
</dbReference>